<protein>
    <submittedName>
        <fullName evidence="2">Uncharacterized protein</fullName>
    </submittedName>
</protein>
<reference evidence="2" key="1">
    <citation type="submission" date="2015-04" db="UniProtKB">
        <authorList>
            <consortium name="EnsemblPlants"/>
        </authorList>
    </citation>
    <scope>IDENTIFICATION</scope>
    <source>
        <strain evidence="2">SL10</strain>
    </source>
</reference>
<dbReference type="HOGENOM" id="CLU_2798355_0_0_1"/>
<dbReference type="AlphaFoldDB" id="A0A0E0I3Y2"/>
<feature type="region of interest" description="Disordered" evidence="1">
    <location>
        <begin position="1"/>
        <end position="68"/>
    </location>
</feature>
<feature type="compositionally biased region" description="Basic residues" evidence="1">
    <location>
        <begin position="24"/>
        <end position="34"/>
    </location>
</feature>
<sequence>MATTNKHGLPSEPRAEASSGANHRGARWHNRSRTRLMTQGRGEQWPKSRLTGARVGWPHWRNDGCGRR</sequence>
<organism evidence="2">
    <name type="scientific">Oryza nivara</name>
    <name type="common">Indian wild rice</name>
    <name type="synonym">Oryza sativa f. spontanea</name>
    <dbReference type="NCBI Taxonomy" id="4536"/>
    <lineage>
        <taxon>Eukaryota</taxon>
        <taxon>Viridiplantae</taxon>
        <taxon>Streptophyta</taxon>
        <taxon>Embryophyta</taxon>
        <taxon>Tracheophyta</taxon>
        <taxon>Spermatophyta</taxon>
        <taxon>Magnoliopsida</taxon>
        <taxon>Liliopsida</taxon>
        <taxon>Poales</taxon>
        <taxon>Poaceae</taxon>
        <taxon>BOP clade</taxon>
        <taxon>Oryzoideae</taxon>
        <taxon>Oryzeae</taxon>
        <taxon>Oryzinae</taxon>
        <taxon>Oryza</taxon>
    </lineage>
</organism>
<keyword evidence="3" id="KW-1185">Reference proteome</keyword>
<proteinExistence type="predicted"/>
<dbReference type="Proteomes" id="UP000006591">
    <property type="component" value="Chromosome 7"/>
</dbReference>
<evidence type="ECO:0000313" key="3">
    <source>
        <dbReference type="Proteomes" id="UP000006591"/>
    </source>
</evidence>
<dbReference type="EnsemblPlants" id="ONIVA07G21490.1">
    <property type="protein sequence ID" value="ONIVA07G21490.1"/>
    <property type="gene ID" value="ONIVA07G21490"/>
</dbReference>
<dbReference type="Gramene" id="ONIVA07G21490.1">
    <property type="protein sequence ID" value="ONIVA07G21490.1"/>
    <property type="gene ID" value="ONIVA07G21490"/>
</dbReference>
<evidence type="ECO:0000313" key="2">
    <source>
        <dbReference type="EnsemblPlants" id="ONIVA07G21490.1"/>
    </source>
</evidence>
<reference evidence="2" key="2">
    <citation type="submission" date="2018-04" db="EMBL/GenBank/DDBJ databases">
        <title>OnivRS2 (Oryza nivara Reference Sequence Version 2).</title>
        <authorList>
            <person name="Zhang J."/>
            <person name="Kudrna D."/>
            <person name="Lee S."/>
            <person name="Talag J."/>
            <person name="Rajasekar S."/>
            <person name="Welchert J."/>
            <person name="Hsing Y.-I."/>
            <person name="Wing R.A."/>
        </authorList>
    </citation>
    <scope>NUCLEOTIDE SEQUENCE [LARGE SCALE GENOMIC DNA]</scope>
    <source>
        <strain evidence="2">SL10</strain>
    </source>
</reference>
<accession>A0A0E0I3Y2</accession>
<name>A0A0E0I3Y2_ORYNI</name>
<evidence type="ECO:0000256" key="1">
    <source>
        <dbReference type="SAM" id="MobiDB-lite"/>
    </source>
</evidence>